<name>A0A6P7GHV2_DIAVI</name>
<evidence type="ECO:0000313" key="2">
    <source>
        <dbReference type="RefSeq" id="XP_028145467.1"/>
    </source>
</evidence>
<feature type="chain" id="PRO_5027940102" evidence="1">
    <location>
        <begin position="20"/>
        <end position="181"/>
    </location>
</feature>
<dbReference type="AlphaFoldDB" id="A0A6P7GHV2"/>
<feature type="signal peptide" evidence="1">
    <location>
        <begin position="1"/>
        <end position="19"/>
    </location>
</feature>
<keyword evidence="1" id="KW-0732">Signal</keyword>
<gene>
    <name evidence="2" type="primary">LOC114339040</name>
</gene>
<proteinExistence type="predicted"/>
<sequence length="181" mass="20423">MRVISFILLFVVVFGTIQASPIDDSSHGIERFIDIYDIIKRWIFKLLCLLYPNSFWCFLNGFEIPAVANKPVATEDVATAGVTIKPVGPEGVASEIDLNHEQPKEVKGIDLNHAHAQSKEVDDINNAQSKKDLSLREKTRAVRQHSAYFIFEQEDGEKTGTMATEKYIDNNKIKDSMFGFD</sequence>
<protein>
    <submittedName>
        <fullName evidence="2">Uncharacterized protein LOC114339040</fullName>
    </submittedName>
</protein>
<organism evidence="2">
    <name type="scientific">Diabrotica virgifera virgifera</name>
    <name type="common">western corn rootworm</name>
    <dbReference type="NCBI Taxonomy" id="50390"/>
    <lineage>
        <taxon>Eukaryota</taxon>
        <taxon>Metazoa</taxon>
        <taxon>Ecdysozoa</taxon>
        <taxon>Arthropoda</taxon>
        <taxon>Hexapoda</taxon>
        <taxon>Insecta</taxon>
        <taxon>Pterygota</taxon>
        <taxon>Neoptera</taxon>
        <taxon>Endopterygota</taxon>
        <taxon>Coleoptera</taxon>
        <taxon>Polyphaga</taxon>
        <taxon>Cucujiformia</taxon>
        <taxon>Chrysomeloidea</taxon>
        <taxon>Chrysomelidae</taxon>
        <taxon>Galerucinae</taxon>
        <taxon>Diabroticina</taxon>
        <taxon>Diabroticites</taxon>
        <taxon>Diabrotica</taxon>
    </lineage>
</organism>
<dbReference type="RefSeq" id="XP_028145467.1">
    <property type="nucleotide sequence ID" value="XM_028289666.1"/>
</dbReference>
<evidence type="ECO:0000256" key="1">
    <source>
        <dbReference type="SAM" id="SignalP"/>
    </source>
</evidence>
<reference evidence="2" key="1">
    <citation type="submission" date="2025-08" db="UniProtKB">
        <authorList>
            <consortium name="RefSeq"/>
        </authorList>
    </citation>
    <scope>IDENTIFICATION</scope>
    <source>
        <tissue evidence="2">Whole insect</tissue>
    </source>
</reference>
<accession>A0A6P7GHV2</accession>
<dbReference type="InParanoid" id="A0A6P7GHV2"/>